<evidence type="ECO:0000256" key="1">
    <source>
        <dbReference type="SAM" id="Phobius"/>
    </source>
</evidence>
<sequence>MSTMTGAGIGLGMGSSMAVAGLTDTPLGLATAVTVPTTMILAIFGARLLTLRSCARNA</sequence>
<dbReference type="Proteomes" id="UP000503441">
    <property type="component" value="Chromosome"/>
</dbReference>
<name>A0ABX6JYQ5_9MICO</name>
<feature type="transmembrane region" description="Helical" evidence="1">
    <location>
        <begin position="30"/>
        <end position="49"/>
    </location>
</feature>
<dbReference type="EMBL" id="CP049933">
    <property type="protein sequence ID" value="QIM19446.1"/>
    <property type="molecule type" value="Genomic_DNA"/>
</dbReference>
<dbReference type="RefSeq" id="WP_166331688.1">
    <property type="nucleotide sequence ID" value="NZ_CP049933.1"/>
</dbReference>
<keyword evidence="3" id="KW-1185">Reference proteome</keyword>
<organism evidence="2 3">
    <name type="scientific">Leucobacter coleopterorum</name>
    <dbReference type="NCBI Taxonomy" id="2714933"/>
    <lineage>
        <taxon>Bacteria</taxon>
        <taxon>Bacillati</taxon>
        <taxon>Actinomycetota</taxon>
        <taxon>Actinomycetes</taxon>
        <taxon>Micrococcales</taxon>
        <taxon>Microbacteriaceae</taxon>
        <taxon>Leucobacter</taxon>
    </lineage>
</organism>
<accession>A0ABX6JYQ5</accession>
<protein>
    <submittedName>
        <fullName evidence="2">Uncharacterized protein</fullName>
    </submittedName>
</protein>
<evidence type="ECO:0000313" key="2">
    <source>
        <dbReference type="EMBL" id="QIM19446.1"/>
    </source>
</evidence>
<keyword evidence="1" id="KW-0812">Transmembrane</keyword>
<gene>
    <name evidence="2" type="ORF">G7066_14285</name>
</gene>
<evidence type="ECO:0000313" key="3">
    <source>
        <dbReference type="Proteomes" id="UP000503441"/>
    </source>
</evidence>
<keyword evidence="1" id="KW-1133">Transmembrane helix</keyword>
<keyword evidence="1" id="KW-0472">Membrane</keyword>
<proteinExistence type="predicted"/>
<reference evidence="2 3" key="1">
    <citation type="submission" date="2020-03" db="EMBL/GenBank/DDBJ databases">
        <title>Leucobacter sp. nov., isolated from beetles.</title>
        <authorList>
            <person name="Hyun D.-W."/>
            <person name="Bae J.-W."/>
        </authorList>
    </citation>
    <scope>NUCLEOTIDE SEQUENCE [LARGE SCALE GENOMIC DNA]</scope>
    <source>
        <strain evidence="2 3">HDW9A</strain>
    </source>
</reference>